<evidence type="ECO:0000256" key="3">
    <source>
        <dbReference type="ARBA" id="ARBA00023125"/>
    </source>
</evidence>
<comment type="similarity">
    <text evidence="1">Belongs to the type-I restriction system S methylase family.</text>
</comment>
<dbReference type="InterPro" id="IPR044946">
    <property type="entry name" value="Restrct_endonuc_typeI_TRD_sf"/>
</dbReference>
<keyword evidence="4" id="KW-0175">Coiled coil</keyword>
<dbReference type="GO" id="GO:0004519">
    <property type="term" value="F:endonuclease activity"/>
    <property type="evidence" value="ECO:0007669"/>
    <property type="project" value="UniProtKB-KW"/>
</dbReference>
<keyword evidence="2" id="KW-0680">Restriction system</keyword>
<dbReference type="EMBL" id="BAAAFO010000001">
    <property type="protein sequence ID" value="GAA0243749.1"/>
    <property type="molecule type" value="Genomic_DNA"/>
</dbReference>
<evidence type="ECO:0000256" key="2">
    <source>
        <dbReference type="ARBA" id="ARBA00022747"/>
    </source>
</evidence>
<dbReference type="InterPro" id="IPR051212">
    <property type="entry name" value="Type-I_RE_S_subunit"/>
</dbReference>
<keyword evidence="6" id="KW-0378">Hydrolase</keyword>
<dbReference type="PANTHER" id="PTHR43140">
    <property type="entry name" value="TYPE-1 RESTRICTION ENZYME ECOKI SPECIFICITY PROTEIN"/>
    <property type="match status" value="1"/>
</dbReference>
<organism evidence="6 7">
    <name type="scientific">Rhodanobacter caeni</name>
    <dbReference type="NCBI Taxonomy" id="657654"/>
    <lineage>
        <taxon>Bacteria</taxon>
        <taxon>Pseudomonadati</taxon>
        <taxon>Pseudomonadota</taxon>
        <taxon>Gammaproteobacteria</taxon>
        <taxon>Lysobacterales</taxon>
        <taxon>Rhodanobacteraceae</taxon>
        <taxon>Rhodanobacter</taxon>
    </lineage>
</organism>
<sequence length="576" mass="62768">MNASRIAERGMSYALRAEPAFAISFDLLATAPQGVAKLRELILSLAVRGKLVEQSRTDAPAIVLMQMVDEEKAKLVAVGEIKRGKPCLPISEDEVPYELPAGWQWIRLDQLLSKIGAGSTPLGGREVYVSAGVKFLRSQNVWNDGLALNGVAYISEAVHKRMSGTKVVAGDILFNITGASIGRCALVPDDFDEANVSQHVTIIRTVLGSVRKFLHLVLMSSHVQQTVMDVQVGVSREGLSIGKLRQFVIPLPPLAEQARIVARVEELMQLCDTLEAHGRLQDEQHARLVATLFDALAASESAEALAGNWQRIATHFDLLLDRPEAVDALEQTLLQLAVRGLLVAQDPTDEPASELLGGMTSADVPEESQPFDLPEGWEWRQLGSLHPEFQNGASSRGDPNGIPVTVIRLADINNGRVALHDPRVLPINAVSVRKYGIDPGDILIIRVNGSSDLVGKFVRCTQKLDAIYCDHFIRMRLPASVVAPEFLELVGSAKVVRDKISAMFVTTAGQKTVNQGHIRALLIPLPPLAEQHRIVARVEQLRRLCAELRERLQQARATQSRLADALVSAAAQSPSC</sequence>
<dbReference type="Proteomes" id="UP001500657">
    <property type="component" value="Unassembled WGS sequence"/>
</dbReference>
<keyword evidence="6" id="KW-0255">Endonuclease</keyword>
<evidence type="ECO:0000256" key="1">
    <source>
        <dbReference type="ARBA" id="ARBA00010923"/>
    </source>
</evidence>
<feature type="domain" description="Type I restriction modification DNA specificity" evidence="5">
    <location>
        <begin position="101"/>
        <end position="278"/>
    </location>
</feature>
<comment type="caution">
    <text evidence="6">The sequence shown here is derived from an EMBL/GenBank/DDBJ whole genome shotgun (WGS) entry which is preliminary data.</text>
</comment>
<keyword evidence="6" id="KW-0540">Nuclease</keyword>
<dbReference type="Gene3D" id="3.90.220.20">
    <property type="entry name" value="DNA methylase specificity domains"/>
    <property type="match status" value="2"/>
</dbReference>
<dbReference type="SUPFAM" id="SSF116734">
    <property type="entry name" value="DNA methylase specificity domain"/>
    <property type="match status" value="2"/>
</dbReference>
<feature type="coiled-coil region" evidence="4">
    <location>
        <begin position="538"/>
        <end position="565"/>
    </location>
</feature>
<evidence type="ECO:0000259" key="5">
    <source>
        <dbReference type="Pfam" id="PF01420"/>
    </source>
</evidence>
<accession>A0ABN0UA30</accession>
<protein>
    <submittedName>
        <fullName evidence="6">Restriction endonuclease subunit S</fullName>
    </submittedName>
</protein>
<evidence type="ECO:0000313" key="6">
    <source>
        <dbReference type="EMBL" id="GAA0243749.1"/>
    </source>
</evidence>
<evidence type="ECO:0000256" key="4">
    <source>
        <dbReference type="SAM" id="Coils"/>
    </source>
</evidence>
<dbReference type="CDD" id="cd17256">
    <property type="entry name" value="RMtype1_S_EcoJA65PI-TRD1-CR1_like"/>
    <property type="match status" value="1"/>
</dbReference>
<keyword evidence="7" id="KW-1185">Reference proteome</keyword>
<dbReference type="Pfam" id="PF01420">
    <property type="entry name" value="Methylase_S"/>
    <property type="match status" value="2"/>
</dbReference>
<keyword evidence="3" id="KW-0238">DNA-binding</keyword>
<proteinExistence type="inferred from homology"/>
<dbReference type="InterPro" id="IPR000055">
    <property type="entry name" value="Restrct_endonuc_typeI_TRD"/>
</dbReference>
<dbReference type="CDD" id="cd17523">
    <property type="entry name" value="RMtype1_S_StySPI-TRD2-CR2_like"/>
    <property type="match status" value="1"/>
</dbReference>
<dbReference type="RefSeq" id="WP_343880168.1">
    <property type="nucleotide sequence ID" value="NZ_BAAAFO010000001.1"/>
</dbReference>
<dbReference type="PANTHER" id="PTHR43140:SF1">
    <property type="entry name" value="TYPE I RESTRICTION ENZYME ECOKI SPECIFICITY SUBUNIT"/>
    <property type="match status" value="1"/>
</dbReference>
<evidence type="ECO:0000313" key="7">
    <source>
        <dbReference type="Proteomes" id="UP001500657"/>
    </source>
</evidence>
<gene>
    <name evidence="6" type="ORF">GCM10009126_06810</name>
</gene>
<reference evidence="6 7" key="1">
    <citation type="journal article" date="2019" name="Int. J. Syst. Evol. Microbiol.">
        <title>The Global Catalogue of Microorganisms (GCM) 10K type strain sequencing project: providing services to taxonomists for standard genome sequencing and annotation.</title>
        <authorList>
            <consortium name="The Broad Institute Genomics Platform"/>
            <consortium name="The Broad Institute Genome Sequencing Center for Infectious Disease"/>
            <person name="Wu L."/>
            <person name="Ma J."/>
        </authorList>
    </citation>
    <scope>NUCLEOTIDE SEQUENCE [LARGE SCALE GENOMIC DNA]</scope>
    <source>
        <strain evidence="6 7">JCM 16242</strain>
    </source>
</reference>
<feature type="domain" description="Type I restriction modification DNA specificity" evidence="5">
    <location>
        <begin position="508"/>
        <end position="554"/>
    </location>
</feature>
<name>A0ABN0UA30_9GAMM</name>